<organism evidence="1 2">
    <name type="scientific">Pseudomonas synxantha</name>
    <dbReference type="NCBI Taxonomy" id="47883"/>
    <lineage>
        <taxon>Bacteria</taxon>
        <taxon>Pseudomonadati</taxon>
        <taxon>Pseudomonadota</taxon>
        <taxon>Gammaproteobacteria</taxon>
        <taxon>Pseudomonadales</taxon>
        <taxon>Pseudomonadaceae</taxon>
        <taxon>Pseudomonas</taxon>
    </lineage>
</organism>
<gene>
    <name evidence="1" type="ORF">VO64_1685</name>
</gene>
<sequence length="60" mass="6476">MVHGDSICSESLQCIAHWQRDAVSAYTLAARFIQSMTRLSIFACLAIAANVPKAPLLING</sequence>
<dbReference type="EMBL" id="CP011117">
    <property type="protein sequence ID" value="AKA82231.1"/>
    <property type="molecule type" value="Genomic_DNA"/>
</dbReference>
<evidence type="ECO:0000313" key="1">
    <source>
        <dbReference type="EMBL" id="AKA82231.1"/>
    </source>
</evidence>
<accession>A0AAU8TJ56</accession>
<dbReference type="AlphaFoldDB" id="A0AAU8TJ56"/>
<name>A0AAU8TJ56_9PSED</name>
<protein>
    <submittedName>
        <fullName evidence="1">Uncharacterized protein</fullName>
    </submittedName>
</protein>
<dbReference type="Proteomes" id="UP000033099">
    <property type="component" value="Chromosome"/>
</dbReference>
<dbReference type="KEGG" id="pfb:VO64_1685"/>
<evidence type="ECO:0000313" key="2">
    <source>
        <dbReference type="Proteomes" id="UP000033099"/>
    </source>
</evidence>
<reference evidence="1 2" key="1">
    <citation type="journal article" date="2015" name="Genome Announc.">
        <title>Complete Genome Sequence of Biocontrol Strain Pseudomonas fluorescens LBUM223.</title>
        <authorList>
            <person name="Roquigny R."/>
            <person name="Arseneault T."/>
            <person name="Gadkar V.J."/>
            <person name="Novinscak A."/>
            <person name="Joly D.L."/>
            <person name="Filion M."/>
        </authorList>
    </citation>
    <scope>NUCLEOTIDE SEQUENCE [LARGE SCALE GENOMIC DNA]</scope>
    <source>
        <strain evidence="1 2">LBUM223</strain>
    </source>
</reference>
<proteinExistence type="predicted"/>